<organism evidence="2 3">
    <name type="scientific">Marinobacterium iners DSM 11526</name>
    <dbReference type="NCBI Taxonomy" id="1122198"/>
    <lineage>
        <taxon>Bacteria</taxon>
        <taxon>Pseudomonadati</taxon>
        <taxon>Pseudomonadota</taxon>
        <taxon>Gammaproteobacteria</taxon>
        <taxon>Oceanospirillales</taxon>
        <taxon>Oceanospirillaceae</taxon>
        <taxon>Marinobacterium</taxon>
    </lineage>
</organism>
<proteinExistence type="predicted"/>
<dbReference type="InterPro" id="IPR037401">
    <property type="entry name" value="SnoaL-like"/>
</dbReference>
<evidence type="ECO:0000313" key="2">
    <source>
        <dbReference type="EMBL" id="SEA51038.1"/>
    </source>
</evidence>
<evidence type="ECO:0000259" key="1">
    <source>
        <dbReference type="Pfam" id="PF12680"/>
    </source>
</evidence>
<dbReference type="InterPro" id="IPR032710">
    <property type="entry name" value="NTF2-like_dom_sf"/>
</dbReference>
<evidence type="ECO:0000313" key="3">
    <source>
        <dbReference type="Proteomes" id="UP000242469"/>
    </source>
</evidence>
<feature type="domain" description="SnoaL-like" evidence="1">
    <location>
        <begin position="13"/>
        <end position="118"/>
    </location>
</feature>
<accession>A0A1H4BSE7</accession>
<dbReference type="Gene3D" id="3.10.450.50">
    <property type="match status" value="1"/>
</dbReference>
<reference evidence="3" key="1">
    <citation type="submission" date="2016-10" db="EMBL/GenBank/DDBJ databases">
        <authorList>
            <person name="Varghese N."/>
            <person name="Submissions S."/>
        </authorList>
    </citation>
    <scope>NUCLEOTIDE SEQUENCE [LARGE SCALE GENOMIC DNA]</scope>
    <source>
        <strain evidence="3">DSM 11526</strain>
    </source>
</reference>
<name>A0A1H4BSE7_9GAMM</name>
<gene>
    <name evidence="2" type="ORF">SAMN02745729_10449</name>
</gene>
<protein>
    <submittedName>
        <fullName evidence="2">SnoaL-like domain-containing protein</fullName>
    </submittedName>
</protein>
<sequence length="151" mass="17416">MDADTTELEQQARDYAEAFASLTPDRVNDLCERLAPDVHFRDPFNDLYGRHSVRALLNDMFERAGKPAFELLEVCWHEPNRCAWLRWQFAAQVPVIGELKVEGSSRIWLDEAGRVAEHLDYWDSAPVYLQLPLIGALLRRVKRKMALPPPN</sequence>
<dbReference type="EMBL" id="FNRJ01000004">
    <property type="protein sequence ID" value="SEA51038.1"/>
    <property type="molecule type" value="Genomic_DNA"/>
</dbReference>
<dbReference type="STRING" id="1122198.SAMN02745729_10449"/>
<keyword evidence="3" id="KW-1185">Reference proteome</keyword>
<dbReference type="AlphaFoldDB" id="A0A1H4BSE7"/>
<dbReference type="Pfam" id="PF12680">
    <property type="entry name" value="SnoaL_2"/>
    <property type="match status" value="1"/>
</dbReference>
<dbReference type="SUPFAM" id="SSF54427">
    <property type="entry name" value="NTF2-like"/>
    <property type="match status" value="1"/>
</dbReference>
<dbReference type="Proteomes" id="UP000242469">
    <property type="component" value="Unassembled WGS sequence"/>
</dbReference>